<reference evidence="1 2" key="1">
    <citation type="submission" date="2020-03" db="EMBL/GenBank/DDBJ databases">
        <title>Metabolic flexibility allows generalist bacteria to become dominant in a frequently disturbed ecosystem.</title>
        <authorList>
            <person name="Chen Y.-J."/>
            <person name="Leung P.M."/>
            <person name="Bay S.K."/>
            <person name="Hugenholtz P."/>
            <person name="Kessler A.J."/>
            <person name="Shelley G."/>
            <person name="Waite D.W."/>
            <person name="Cook P.L."/>
            <person name="Greening C."/>
        </authorList>
    </citation>
    <scope>NUCLEOTIDE SEQUENCE [LARGE SCALE GENOMIC DNA]</scope>
    <source>
        <strain evidence="1">SS_bin_28</strain>
    </source>
</reference>
<dbReference type="EMBL" id="JABDJR010000488">
    <property type="protein sequence ID" value="NNF07501.1"/>
    <property type="molecule type" value="Genomic_DNA"/>
</dbReference>
<name>A0A7Y2E952_UNCEI</name>
<organism evidence="1 2">
    <name type="scientific">Eiseniibacteriota bacterium</name>
    <dbReference type="NCBI Taxonomy" id="2212470"/>
    <lineage>
        <taxon>Bacteria</taxon>
        <taxon>Candidatus Eiseniibacteriota</taxon>
    </lineage>
</organism>
<gene>
    <name evidence="1" type="ORF">HKN21_12135</name>
</gene>
<evidence type="ECO:0000313" key="2">
    <source>
        <dbReference type="Proteomes" id="UP000547674"/>
    </source>
</evidence>
<comment type="caution">
    <text evidence="1">The sequence shown here is derived from an EMBL/GenBank/DDBJ whole genome shotgun (WGS) entry which is preliminary data.</text>
</comment>
<dbReference type="AlphaFoldDB" id="A0A7Y2E952"/>
<evidence type="ECO:0000313" key="1">
    <source>
        <dbReference type="EMBL" id="NNF07501.1"/>
    </source>
</evidence>
<sequence>MPISALESPEASFRYLAEQAIGSSGIATLWWDGGIGYWAPWAWTGNPPAGQNLKPQGGLDIPTNWGRFRLTGREVENVKWNRDALKRVAEDMALRDLMAWNKRASEMKGASRISNASSSSDIANWFEQVFSDLDPKSAMVWRSQEKGWSLVTTHGEGLAFSGDLTLPFDLLAPTFEATGTPWTVWEPTNGVRTYFQFSAEDPRWALRMRRLEAATEVGGNHR</sequence>
<dbReference type="Proteomes" id="UP000547674">
    <property type="component" value="Unassembled WGS sequence"/>
</dbReference>
<accession>A0A7Y2E952</accession>
<proteinExistence type="predicted"/>
<protein>
    <submittedName>
        <fullName evidence="1">Uncharacterized protein</fullName>
    </submittedName>
</protein>